<dbReference type="PhylomeDB" id="R7Q8P1"/>
<sequence>MTRLTPPLTLAIGLLYSLSFSVWISCVTAFLVDIVVALTVITSRTLKVSHRALVGFCSSVLRTWFSVFMGHLEHFGGITLVMTGDSFCPNESALLVCNHRSWADTIVLYSLARQVRMHGDVKFLAKRSLLVFPIYGFAGWILDVVIFIKRESDSAAQRMTKVFSSLTDPRRERAPYWLINYLEGTRFTRAKLRAAQDFAKKRDLKTLDHVLQPRTKGFIATVHALRGSAKAVYDVTIGYQESDKKHMDPTFPQMYFTPSLAERIIHVHQRRIPLDQIPQDEEELKRWVYKLYEQKDDFLRGFREKGHFDGRPMRWNRMTWMYWVRCQVITYGLFLFFLYCALRLVSAVR</sequence>
<evidence type="ECO:0000259" key="5">
    <source>
        <dbReference type="SMART" id="SM00563"/>
    </source>
</evidence>
<proteinExistence type="inferred from homology"/>
<dbReference type="OMA" id="EQECSTW"/>
<dbReference type="PROSITE" id="PS51257">
    <property type="entry name" value="PROKAR_LIPOPROTEIN"/>
    <property type="match status" value="1"/>
</dbReference>
<feature type="transmembrane region" description="Helical" evidence="4">
    <location>
        <begin position="129"/>
        <end position="148"/>
    </location>
</feature>
<evidence type="ECO:0000256" key="3">
    <source>
        <dbReference type="ARBA" id="ARBA00023315"/>
    </source>
</evidence>
<dbReference type="RefSeq" id="XP_005713664.1">
    <property type="nucleotide sequence ID" value="XM_005713607.1"/>
</dbReference>
<feature type="transmembrane region" description="Helical" evidence="4">
    <location>
        <begin position="53"/>
        <end position="72"/>
    </location>
</feature>
<comment type="similarity">
    <text evidence="1">Belongs to the 1-acyl-sn-glycerol-3-phosphate acyltransferase family.</text>
</comment>
<protein>
    <submittedName>
        <fullName evidence="6">Lysophosphatidic acid acyltransferase</fullName>
    </submittedName>
</protein>
<keyword evidence="2 6" id="KW-0808">Transferase</keyword>
<dbReference type="Gramene" id="CDF33845">
    <property type="protein sequence ID" value="CDF33845"/>
    <property type="gene ID" value="CHC_T00008325001"/>
</dbReference>
<dbReference type="GO" id="GO:0016746">
    <property type="term" value="F:acyltransferase activity"/>
    <property type="evidence" value="ECO:0007669"/>
    <property type="project" value="UniProtKB-KW"/>
</dbReference>
<feature type="transmembrane region" description="Helical" evidence="4">
    <location>
        <begin position="20"/>
        <end position="41"/>
    </location>
</feature>
<keyword evidence="3 6" id="KW-0012">Acyltransferase</keyword>
<dbReference type="AlphaFoldDB" id="R7Q8P1"/>
<dbReference type="Pfam" id="PF16076">
    <property type="entry name" value="Acyltransf_C"/>
    <property type="match status" value="1"/>
</dbReference>
<name>R7Q8P1_CHOCR</name>
<dbReference type="CDD" id="cd07990">
    <property type="entry name" value="LPLAT_LCLAT1-like"/>
    <property type="match status" value="1"/>
</dbReference>
<dbReference type="Pfam" id="PF01553">
    <property type="entry name" value="Acyltransferase"/>
    <property type="match status" value="1"/>
</dbReference>
<keyword evidence="4" id="KW-0472">Membrane</keyword>
<evidence type="ECO:0000256" key="2">
    <source>
        <dbReference type="ARBA" id="ARBA00022679"/>
    </source>
</evidence>
<dbReference type="Proteomes" id="UP000012073">
    <property type="component" value="Unassembled WGS sequence"/>
</dbReference>
<dbReference type="InterPro" id="IPR002123">
    <property type="entry name" value="Plipid/glycerol_acylTrfase"/>
</dbReference>
<evidence type="ECO:0000256" key="1">
    <source>
        <dbReference type="ARBA" id="ARBA00008655"/>
    </source>
</evidence>
<dbReference type="PANTHER" id="PTHR10983">
    <property type="entry name" value="1-ACYLGLYCEROL-3-PHOSPHATE ACYLTRANSFERASE-RELATED"/>
    <property type="match status" value="1"/>
</dbReference>
<feature type="domain" description="Phospholipid/glycerol acyltransferase" evidence="5">
    <location>
        <begin position="93"/>
        <end position="219"/>
    </location>
</feature>
<keyword evidence="4" id="KW-0812">Transmembrane</keyword>
<dbReference type="STRING" id="2769.R7Q8P1"/>
<gene>
    <name evidence="6" type="ORF">CHC_T00008325001</name>
</gene>
<organism evidence="6 7">
    <name type="scientific">Chondrus crispus</name>
    <name type="common">Carrageen Irish moss</name>
    <name type="synonym">Polymorpha crispa</name>
    <dbReference type="NCBI Taxonomy" id="2769"/>
    <lineage>
        <taxon>Eukaryota</taxon>
        <taxon>Rhodophyta</taxon>
        <taxon>Florideophyceae</taxon>
        <taxon>Rhodymeniophycidae</taxon>
        <taxon>Gigartinales</taxon>
        <taxon>Gigartinaceae</taxon>
        <taxon>Chondrus</taxon>
    </lineage>
</organism>
<dbReference type="KEGG" id="ccp:CHC_T00008325001"/>
<dbReference type="PANTHER" id="PTHR10983:SF16">
    <property type="entry name" value="LYSOCARDIOLIPIN ACYLTRANSFERASE 1"/>
    <property type="match status" value="1"/>
</dbReference>
<evidence type="ECO:0000313" key="6">
    <source>
        <dbReference type="EMBL" id="CDF33845.1"/>
    </source>
</evidence>
<dbReference type="EMBL" id="HG001659">
    <property type="protein sequence ID" value="CDF33845.1"/>
    <property type="molecule type" value="Genomic_DNA"/>
</dbReference>
<reference evidence="7" key="1">
    <citation type="journal article" date="2013" name="Proc. Natl. Acad. Sci. U.S.A.">
        <title>Genome structure and metabolic features in the red seaweed Chondrus crispus shed light on evolution of the Archaeplastida.</title>
        <authorList>
            <person name="Collen J."/>
            <person name="Porcel B."/>
            <person name="Carre W."/>
            <person name="Ball S.G."/>
            <person name="Chaparro C."/>
            <person name="Tonon T."/>
            <person name="Barbeyron T."/>
            <person name="Michel G."/>
            <person name="Noel B."/>
            <person name="Valentin K."/>
            <person name="Elias M."/>
            <person name="Artiguenave F."/>
            <person name="Arun A."/>
            <person name="Aury J.M."/>
            <person name="Barbosa-Neto J.F."/>
            <person name="Bothwell J.H."/>
            <person name="Bouget F.Y."/>
            <person name="Brillet L."/>
            <person name="Cabello-Hurtado F."/>
            <person name="Capella-Gutierrez S."/>
            <person name="Charrier B."/>
            <person name="Cladiere L."/>
            <person name="Cock J.M."/>
            <person name="Coelho S.M."/>
            <person name="Colleoni C."/>
            <person name="Czjzek M."/>
            <person name="Da Silva C."/>
            <person name="Delage L."/>
            <person name="Denoeud F."/>
            <person name="Deschamps P."/>
            <person name="Dittami S.M."/>
            <person name="Gabaldon T."/>
            <person name="Gachon C.M."/>
            <person name="Groisillier A."/>
            <person name="Herve C."/>
            <person name="Jabbari K."/>
            <person name="Katinka M."/>
            <person name="Kloareg B."/>
            <person name="Kowalczyk N."/>
            <person name="Labadie K."/>
            <person name="Leblanc C."/>
            <person name="Lopez P.J."/>
            <person name="McLachlan D.H."/>
            <person name="Meslet-Cladiere L."/>
            <person name="Moustafa A."/>
            <person name="Nehr Z."/>
            <person name="Nyvall Collen P."/>
            <person name="Panaud O."/>
            <person name="Partensky F."/>
            <person name="Poulain J."/>
            <person name="Rensing S.A."/>
            <person name="Rousvoal S."/>
            <person name="Samson G."/>
            <person name="Symeonidi A."/>
            <person name="Weissenbach J."/>
            <person name="Zambounis A."/>
            <person name="Wincker P."/>
            <person name="Boyen C."/>
        </authorList>
    </citation>
    <scope>NUCLEOTIDE SEQUENCE [LARGE SCALE GENOMIC DNA]</scope>
    <source>
        <strain evidence="7">cv. Stackhouse</strain>
    </source>
</reference>
<keyword evidence="4" id="KW-1133">Transmembrane helix</keyword>
<accession>R7Q8P1</accession>
<evidence type="ECO:0000256" key="4">
    <source>
        <dbReference type="SAM" id="Phobius"/>
    </source>
</evidence>
<dbReference type="SMART" id="SM00563">
    <property type="entry name" value="PlsC"/>
    <property type="match status" value="1"/>
</dbReference>
<keyword evidence="7" id="KW-1185">Reference proteome</keyword>
<feature type="transmembrane region" description="Helical" evidence="4">
    <location>
        <begin position="322"/>
        <end position="345"/>
    </location>
</feature>
<dbReference type="GeneID" id="17321367"/>
<dbReference type="SUPFAM" id="SSF69593">
    <property type="entry name" value="Glycerol-3-phosphate (1)-acyltransferase"/>
    <property type="match status" value="1"/>
</dbReference>
<dbReference type="InterPro" id="IPR032098">
    <property type="entry name" value="Acyltransf_C"/>
</dbReference>
<evidence type="ECO:0000313" key="7">
    <source>
        <dbReference type="Proteomes" id="UP000012073"/>
    </source>
</evidence>
<dbReference type="GO" id="GO:0012505">
    <property type="term" value="C:endomembrane system"/>
    <property type="evidence" value="ECO:0007669"/>
    <property type="project" value="TreeGrafter"/>
</dbReference>
<dbReference type="OrthoDB" id="189226at2759"/>